<evidence type="ECO:0000256" key="1">
    <source>
        <dbReference type="SAM" id="MobiDB-lite"/>
    </source>
</evidence>
<feature type="domain" description="CHK kinase-like" evidence="2">
    <location>
        <begin position="256"/>
        <end position="434"/>
    </location>
</feature>
<feature type="compositionally biased region" description="Basic and acidic residues" evidence="1">
    <location>
        <begin position="1"/>
        <end position="10"/>
    </location>
</feature>
<evidence type="ECO:0000313" key="3">
    <source>
        <dbReference type="EMBL" id="KAA1394266.1"/>
    </source>
</evidence>
<dbReference type="AlphaFoldDB" id="A0A5M4F9E6"/>
<feature type="compositionally biased region" description="Low complexity" evidence="1">
    <location>
        <begin position="25"/>
        <end position="39"/>
    </location>
</feature>
<dbReference type="SUPFAM" id="SSF56112">
    <property type="entry name" value="Protein kinase-like (PK-like)"/>
    <property type="match status" value="1"/>
</dbReference>
<evidence type="ECO:0000313" key="4">
    <source>
        <dbReference type="Proteomes" id="UP000380867"/>
    </source>
</evidence>
<dbReference type="OrthoDB" id="141068at2"/>
<evidence type="ECO:0000259" key="2">
    <source>
        <dbReference type="SMART" id="SM00587"/>
    </source>
</evidence>
<dbReference type="Proteomes" id="UP000380867">
    <property type="component" value="Unassembled WGS sequence"/>
</dbReference>
<dbReference type="PANTHER" id="PTHR23020:SF41">
    <property type="entry name" value="AMINOGLYCOSIDE PHOSPHOTRANSFERASE DOMAIN-CONTAINING PROTEIN"/>
    <property type="match status" value="1"/>
</dbReference>
<sequence length="490" mass="54619">MDVRGVRTRPDGVGLPAPDRRRAQPGRLGLRPRRPQAGAVGVGAGDDRRRRPLPASRDLRRVDRGRRAPVHRRAPGWGRRGRHRPAGRRRPHDLRVRGTPRWRPRRAQAAALRPARAPSRPAAPGLTRPRGDTMTSPTDAVATIDLPRSLEDVTVPWMSEALSARFPGTVVASMTEGSTIRGMATKIQLHLTYADNPHGLPPSMWLKTGFEKHSERSAELYAAEVNFFRVVAPAVPTNSPLTFFEAIDGETGNGVLLMEDLTLRGVRFGDQTQPLTPDVAASLLDVQARYHSFLAESADDLDLSWLTVGGAIHSVDVAGEYLEFWETASQAPRFRFVPEELGDPVRIKAGLDRMIANDRQESQWLVHGDVHLGNVFFDDQGNGGFLDWQTVMRGTWAFDVAYFIVVSLSVEDRRAHEQDLLRTYLARLEEYGGHAPSFEDAWLAYRQHVMWTFLMVLCPVERQAEEICTAHAERICAALVDLQVLESLGV</sequence>
<dbReference type="InterPro" id="IPR052961">
    <property type="entry name" value="Oxido-Kinase-like_Enzymes"/>
</dbReference>
<dbReference type="InterPro" id="IPR002575">
    <property type="entry name" value="Aminoglycoside_PTrfase"/>
</dbReference>
<protein>
    <submittedName>
        <fullName evidence="3">Phosphotransferase</fullName>
    </submittedName>
</protein>
<organism evidence="3 4">
    <name type="scientific">Aeromicrobium ginsengisoli</name>
    <dbReference type="NCBI Taxonomy" id="363867"/>
    <lineage>
        <taxon>Bacteria</taxon>
        <taxon>Bacillati</taxon>
        <taxon>Actinomycetota</taxon>
        <taxon>Actinomycetes</taxon>
        <taxon>Propionibacteriales</taxon>
        <taxon>Nocardioidaceae</taxon>
        <taxon>Aeromicrobium</taxon>
    </lineage>
</organism>
<dbReference type="InterPro" id="IPR015897">
    <property type="entry name" value="CHK_kinase-like"/>
</dbReference>
<keyword evidence="4" id="KW-1185">Reference proteome</keyword>
<gene>
    <name evidence="3" type="ORF">ESP70_018870</name>
</gene>
<feature type="compositionally biased region" description="Basic residues" evidence="1">
    <location>
        <begin position="67"/>
        <end position="106"/>
    </location>
</feature>
<reference evidence="3" key="1">
    <citation type="submission" date="2019-09" db="EMBL/GenBank/DDBJ databases">
        <authorList>
            <person name="Li J."/>
        </authorList>
    </citation>
    <scope>NUCLEOTIDE SEQUENCE [LARGE SCALE GENOMIC DNA]</scope>
    <source>
        <strain evidence="3">JCM 14732</strain>
    </source>
</reference>
<dbReference type="Pfam" id="PF01636">
    <property type="entry name" value="APH"/>
    <property type="match status" value="1"/>
</dbReference>
<dbReference type="GO" id="GO:0016740">
    <property type="term" value="F:transferase activity"/>
    <property type="evidence" value="ECO:0007669"/>
    <property type="project" value="UniProtKB-KW"/>
</dbReference>
<dbReference type="Gene3D" id="3.90.1200.10">
    <property type="match status" value="1"/>
</dbReference>
<accession>A0A5M4F9E6</accession>
<feature type="compositionally biased region" description="Low complexity" evidence="1">
    <location>
        <begin position="107"/>
        <end position="124"/>
    </location>
</feature>
<feature type="compositionally biased region" description="Basic and acidic residues" evidence="1">
    <location>
        <begin position="57"/>
        <end position="66"/>
    </location>
</feature>
<dbReference type="PANTHER" id="PTHR23020">
    <property type="entry name" value="UNCHARACTERIZED NUCLEAR HORMONE RECEPTOR-RELATED"/>
    <property type="match status" value="1"/>
</dbReference>
<dbReference type="InterPro" id="IPR011009">
    <property type="entry name" value="Kinase-like_dom_sf"/>
</dbReference>
<dbReference type="EMBL" id="SDPQ02000004">
    <property type="protein sequence ID" value="KAA1394266.1"/>
    <property type="molecule type" value="Genomic_DNA"/>
</dbReference>
<comment type="caution">
    <text evidence="3">The sequence shown here is derived from an EMBL/GenBank/DDBJ whole genome shotgun (WGS) entry which is preliminary data.</text>
</comment>
<feature type="region of interest" description="Disordered" evidence="1">
    <location>
        <begin position="1"/>
        <end position="138"/>
    </location>
</feature>
<proteinExistence type="predicted"/>
<dbReference type="SMART" id="SM00587">
    <property type="entry name" value="CHK"/>
    <property type="match status" value="1"/>
</dbReference>
<name>A0A5M4F9E6_9ACTN</name>